<dbReference type="AlphaFoldDB" id="A0A0W0DNQ3"/>
<dbReference type="VEuPathDB" id="FungiDB:B1J91_A00165g"/>
<gene>
    <name evidence="1" type="ORF">AO440_000004</name>
</gene>
<evidence type="ECO:0000313" key="1">
    <source>
        <dbReference type="EMBL" id="KTB11885.1"/>
    </source>
</evidence>
<dbReference type="VEuPathDB" id="FungiDB:GVI51_A00033"/>
<protein>
    <submittedName>
        <fullName evidence="1">Uncharacterized protein</fullName>
    </submittedName>
</protein>
<accession>A0A0W0DNQ3</accession>
<sequence>MYELNNEEVLRKRKERFSKFGKEAIINDPLRDVALLSRSGESNTIIDLKINHDKRSEMVSMLKLLFYDEKQLTTVEHGLRKLREVFMSIRQDHTDEDESFWKQASEVYKLSYDFLLRHGQYNKLGGLVLNAIHEWFPLQYRKPYAKIYALYLSHIEKDVPKCVDFLQYSSVSQSESLDIINMANIYVLKSESPRIWFHYCKNLKDDELNFLELSSVMQVMINRTENLLQLCYNQLSVKVAQQLWFGDHFTSNLETRIKDKYDMRAGTDIILFKKRQIKG</sequence>
<organism evidence="1 2">
    <name type="scientific">Candida glabrata</name>
    <name type="common">Yeast</name>
    <name type="synonym">Torulopsis glabrata</name>
    <dbReference type="NCBI Taxonomy" id="5478"/>
    <lineage>
        <taxon>Eukaryota</taxon>
        <taxon>Fungi</taxon>
        <taxon>Dikarya</taxon>
        <taxon>Ascomycota</taxon>
        <taxon>Saccharomycotina</taxon>
        <taxon>Saccharomycetes</taxon>
        <taxon>Saccharomycetales</taxon>
        <taxon>Saccharomycetaceae</taxon>
        <taxon>Nakaseomyces</taxon>
    </lineage>
</organism>
<comment type="caution">
    <text evidence="1">The sequence shown here is derived from an EMBL/GenBank/DDBJ whole genome shotgun (WGS) entry which is preliminary data.</text>
</comment>
<dbReference type="Proteomes" id="UP000054886">
    <property type="component" value="Unassembled WGS sequence"/>
</dbReference>
<reference evidence="1 2" key="1">
    <citation type="submission" date="2015-10" db="EMBL/GenBank/DDBJ databases">
        <title>Draft genomes sequences of Candida glabrata isolates 1A, 1B, 2A, 2B, 3A and 3B.</title>
        <authorList>
            <person name="Haavelsrud O.E."/>
            <person name="Gaustad P."/>
        </authorList>
    </citation>
    <scope>NUCLEOTIDE SEQUENCE [LARGE SCALE GENOMIC DNA]</scope>
    <source>
        <strain evidence="1">910700640</strain>
    </source>
</reference>
<dbReference type="VEuPathDB" id="FungiDB:CAGL0A00165g"/>
<evidence type="ECO:0000313" key="2">
    <source>
        <dbReference type="Proteomes" id="UP000054886"/>
    </source>
</evidence>
<proteinExistence type="predicted"/>
<dbReference type="VEuPathDB" id="FungiDB:GWK60_A00055"/>
<name>A0A0W0DNQ3_CANGB</name>
<dbReference type="EMBL" id="LLZZ01000026">
    <property type="protein sequence ID" value="KTB11885.1"/>
    <property type="molecule type" value="Genomic_DNA"/>
</dbReference>